<proteinExistence type="predicted"/>
<dbReference type="PANTHER" id="PTHR11699">
    <property type="entry name" value="ALDEHYDE DEHYDROGENASE-RELATED"/>
    <property type="match status" value="1"/>
</dbReference>
<keyword evidence="1" id="KW-0560">Oxidoreductase</keyword>
<dbReference type="Gene3D" id="3.40.309.10">
    <property type="entry name" value="Aldehyde Dehydrogenase, Chain A, domain 2"/>
    <property type="match status" value="1"/>
</dbReference>
<dbReference type="SUPFAM" id="SSF53720">
    <property type="entry name" value="ALDH-like"/>
    <property type="match status" value="1"/>
</dbReference>
<dbReference type="InterPro" id="IPR016162">
    <property type="entry name" value="Ald_DH_N"/>
</dbReference>
<dbReference type="EMBL" id="LQPG01000039">
    <property type="protein sequence ID" value="ORW08114.1"/>
    <property type="molecule type" value="Genomic_DNA"/>
</dbReference>
<dbReference type="Gene3D" id="3.40.605.10">
    <property type="entry name" value="Aldehyde Dehydrogenase, Chain A, domain 1"/>
    <property type="match status" value="1"/>
</dbReference>
<name>A0A1X1YAS0_9MYCO</name>
<evidence type="ECO:0000313" key="4">
    <source>
        <dbReference type="Proteomes" id="UP000193866"/>
    </source>
</evidence>
<dbReference type="InterPro" id="IPR015590">
    <property type="entry name" value="Aldehyde_DH_dom"/>
</dbReference>
<accession>A0A1X1YAS0</accession>
<evidence type="ECO:0000313" key="3">
    <source>
        <dbReference type="EMBL" id="ORW08114.1"/>
    </source>
</evidence>
<dbReference type="RefSeq" id="WP_085266392.1">
    <property type="nucleotide sequence ID" value="NZ_LQPG01000039.1"/>
</dbReference>
<evidence type="ECO:0000259" key="2">
    <source>
        <dbReference type="Pfam" id="PF00171"/>
    </source>
</evidence>
<dbReference type="InterPro" id="IPR016163">
    <property type="entry name" value="Ald_DH_C"/>
</dbReference>
<gene>
    <name evidence="3" type="ORF">AWC16_20505</name>
</gene>
<evidence type="ECO:0000256" key="1">
    <source>
        <dbReference type="ARBA" id="ARBA00023002"/>
    </source>
</evidence>
<dbReference type="STRING" id="1108812.AWC16_20505"/>
<sequence length="571" mass="61709">MVEDAVSRQADEITGRLHDGEAAWGRMSLVDRRKLLERFGELTARHASEWIQAAARVKGLSEGSPLIGEEWISGPWAVLGYVGALRQTLQRLENREDVLAGFPIRTLVNDQLAVKVLPAGIYDRLLLNGFTAEVWMQPGVTENELRRTAGLGQRDPAQTRGVVLVLGAGNIFSIAPLDALYQLYAENRAVVLKLNPITDPLKPVFDKIFAPFIDLGVLEIVTGGVQIGSELAYHEQISAVHMTGSEHTHDAIVWGSADEARAAKESGRPKLDKPITSELGGVAPVIIVPGRWSQADLTFQARHVATQRLHNSGSNCIAAQIVLVSSDWEQKDAFLAELRAAMAAAPARPAWYPGSDDRIRQARERHPEAAAAAGGTPARTLLTGLHLGDAAEDAFDTEYFAPVLGVSELPGTGADFLRSAIAASNQRLRGTLGANIIIHPMTRKELGPAFARAIADLRYGTIGINAWTGVGYLTPYATWGAFPGHTLDDVQSGIGVVHNALLLERTERTVVDGPFRPTPRALLHGEWTISPKPPWFVDNRTAATTGKLLTSFAARPRWSALPAIFASALRG</sequence>
<feature type="domain" description="Aldehyde dehydrogenase" evidence="2">
    <location>
        <begin position="161"/>
        <end position="345"/>
    </location>
</feature>
<dbReference type="InterPro" id="IPR016161">
    <property type="entry name" value="Ald_DH/histidinol_DH"/>
</dbReference>
<organism evidence="3 4">
    <name type="scientific">Mycolicibacter longobardus</name>
    <dbReference type="NCBI Taxonomy" id="1108812"/>
    <lineage>
        <taxon>Bacteria</taxon>
        <taxon>Bacillati</taxon>
        <taxon>Actinomycetota</taxon>
        <taxon>Actinomycetes</taxon>
        <taxon>Mycobacteriales</taxon>
        <taxon>Mycobacteriaceae</taxon>
        <taxon>Mycolicibacter</taxon>
    </lineage>
</organism>
<keyword evidence="4" id="KW-1185">Reference proteome</keyword>
<dbReference type="Pfam" id="PF00171">
    <property type="entry name" value="Aldedh"/>
    <property type="match status" value="1"/>
</dbReference>
<dbReference type="Proteomes" id="UP000193866">
    <property type="component" value="Unassembled WGS sequence"/>
</dbReference>
<dbReference type="AlphaFoldDB" id="A0A1X1YAS0"/>
<comment type="caution">
    <text evidence="3">The sequence shown here is derived from an EMBL/GenBank/DDBJ whole genome shotgun (WGS) entry which is preliminary data.</text>
</comment>
<protein>
    <submittedName>
        <fullName evidence="3">Aldehyde dehydrogenase</fullName>
    </submittedName>
</protein>
<dbReference type="OrthoDB" id="136308at2"/>
<reference evidence="3 4" key="1">
    <citation type="submission" date="2016-01" db="EMBL/GenBank/DDBJ databases">
        <title>The new phylogeny of the genus Mycobacterium.</title>
        <authorList>
            <person name="Tarcisio F."/>
            <person name="Conor M."/>
            <person name="Antonella G."/>
            <person name="Elisabetta G."/>
            <person name="Giulia F.S."/>
            <person name="Sara T."/>
            <person name="Anna F."/>
            <person name="Clotilde B."/>
            <person name="Roberto B."/>
            <person name="Veronica D.S."/>
            <person name="Fabio R."/>
            <person name="Monica P."/>
            <person name="Olivier J."/>
            <person name="Enrico T."/>
            <person name="Nicola S."/>
        </authorList>
    </citation>
    <scope>NUCLEOTIDE SEQUENCE [LARGE SCALE GENOMIC DNA]</scope>
    <source>
        <strain evidence="3 4">DSM 45394</strain>
    </source>
</reference>
<dbReference type="GO" id="GO:0016620">
    <property type="term" value="F:oxidoreductase activity, acting on the aldehyde or oxo group of donors, NAD or NADP as acceptor"/>
    <property type="evidence" value="ECO:0007669"/>
    <property type="project" value="InterPro"/>
</dbReference>